<dbReference type="RefSeq" id="WP_379287759.1">
    <property type="nucleotide sequence ID" value="NZ_JBHTIU010000028.1"/>
</dbReference>
<evidence type="ECO:0000313" key="2">
    <source>
        <dbReference type="EMBL" id="MFD0869228.1"/>
    </source>
</evidence>
<evidence type="ECO:0000313" key="3">
    <source>
        <dbReference type="Proteomes" id="UP001597120"/>
    </source>
</evidence>
<proteinExistence type="predicted"/>
<accession>A0ABW3D701</accession>
<protein>
    <submittedName>
        <fullName evidence="2">DinB family protein</fullName>
    </submittedName>
</protein>
<dbReference type="Pfam" id="PF12867">
    <property type="entry name" value="DinB_2"/>
    <property type="match status" value="1"/>
</dbReference>
<name>A0ABW3D701_9BACL</name>
<evidence type="ECO:0000259" key="1">
    <source>
        <dbReference type="Pfam" id="PF12867"/>
    </source>
</evidence>
<comment type="caution">
    <text evidence="2">The sequence shown here is derived from an EMBL/GenBank/DDBJ whole genome shotgun (WGS) entry which is preliminary data.</text>
</comment>
<dbReference type="Gene3D" id="1.20.120.450">
    <property type="entry name" value="dinb family like domain"/>
    <property type="match status" value="1"/>
</dbReference>
<sequence length="149" mass="17765">MQTYREAARILMEVLDGLGDRELDLSRGEGKWTIREIVHHIVECDLNYFQINRYALANTGEKYFFNEFDAHVWNQSMNHNQRDIRIEVQLFSTIREYISYLCEIIPNSLDRILVHQKGTATVRDALNHDINHSYHHIEQIKETRRIHSI</sequence>
<dbReference type="EMBL" id="JBHTIU010000028">
    <property type="protein sequence ID" value="MFD0869228.1"/>
    <property type="molecule type" value="Genomic_DNA"/>
</dbReference>
<dbReference type="SUPFAM" id="SSF109854">
    <property type="entry name" value="DinB/YfiT-like putative metalloenzymes"/>
    <property type="match status" value="1"/>
</dbReference>
<keyword evidence="3" id="KW-1185">Reference proteome</keyword>
<reference evidence="3" key="1">
    <citation type="journal article" date="2019" name="Int. J. Syst. Evol. Microbiol.">
        <title>The Global Catalogue of Microorganisms (GCM) 10K type strain sequencing project: providing services to taxonomists for standard genome sequencing and annotation.</title>
        <authorList>
            <consortium name="The Broad Institute Genomics Platform"/>
            <consortium name="The Broad Institute Genome Sequencing Center for Infectious Disease"/>
            <person name="Wu L."/>
            <person name="Ma J."/>
        </authorList>
    </citation>
    <scope>NUCLEOTIDE SEQUENCE [LARGE SCALE GENOMIC DNA]</scope>
    <source>
        <strain evidence="3">CCUG 57263</strain>
    </source>
</reference>
<gene>
    <name evidence="2" type="ORF">ACFQ03_08690</name>
</gene>
<feature type="domain" description="DinB-like" evidence="1">
    <location>
        <begin position="4"/>
        <end position="140"/>
    </location>
</feature>
<dbReference type="InterPro" id="IPR024775">
    <property type="entry name" value="DinB-like"/>
</dbReference>
<organism evidence="2 3">
    <name type="scientific">Paenibacillus residui</name>
    <dbReference type="NCBI Taxonomy" id="629724"/>
    <lineage>
        <taxon>Bacteria</taxon>
        <taxon>Bacillati</taxon>
        <taxon>Bacillota</taxon>
        <taxon>Bacilli</taxon>
        <taxon>Bacillales</taxon>
        <taxon>Paenibacillaceae</taxon>
        <taxon>Paenibacillus</taxon>
    </lineage>
</organism>
<dbReference type="Proteomes" id="UP001597120">
    <property type="component" value="Unassembled WGS sequence"/>
</dbReference>
<dbReference type="InterPro" id="IPR034660">
    <property type="entry name" value="DinB/YfiT-like"/>
</dbReference>